<dbReference type="InterPro" id="IPR038717">
    <property type="entry name" value="Tc1-like_DDE_dom"/>
</dbReference>
<dbReference type="GO" id="GO:0003676">
    <property type="term" value="F:nucleic acid binding"/>
    <property type="evidence" value="ECO:0007669"/>
    <property type="project" value="InterPro"/>
</dbReference>
<dbReference type="InterPro" id="IPR012337">
    <property type="entry name" value="RNaseH-like_sf"/>
</dbReference>
<dbReference type="InterPro" id="IPR036397">
    <property type="entry name" value="RNaseH_sf"/>
</dbReference>
<dbReference type="EMBL" id="KC306705">
    <property type="protein sequence ID" value="AGM34779.1"/>
    <property type="molecule type" value="Genomic_DNA"/>
</dbReference>
<sequence>MLYYGLHWSEKLRVAPTIVLTDEEESELSRLARSKRTSVRLAQRAQIVLLAAQGLQNKDIAEQLGIGRVQVARWRERYLQLGLQGIERDLPRGAPPVKVDVAKLVKLTTQTKPEAATHWSTRTMAAELGVSASTVMRHWQAHGLKPHIVRGFKVSRDPQFVQKLEDIVGLYMSPPEHALVLCCDEKSQVQALDRTQPGLPLKKGRAATMTHDYKRNGTTTLFAALNVLNGQVIGQCQQRHTHIEWLKFLRQINRETPKDKTLHLIADNYATHKHPAVQEWLAKHPRFNMHFTPTSASWLNMVERFFRDISENRLRRGVFTSVPELVSAIDEYIAHHNTNPKPFIWTKNARDILQKVIRANSRLSSKQNATLH</sequence>
<gene>
    <name evidence="2" type="primary">isbmu8</name>
</gene>
<dbReference type="InterPro" id="IPR009057">
    <property type="entry name" value="Homeodomain-like_sf"/>
</dbReference>
<accession>R4UPK4</accession>
<dbReference type="InterPro" id="IPR047655">
    <property type="entry name" value="Transpos_IS630-like"/>
</dbReference>
<dbReference type="PANTHER" id="PTHR30347:SF1">
    <property type="entry name" value="MECHANOSENSITIVE CHANNEL MSCK"/>
    <property type="match status" value="1"/>
</dbReference>
<reference evidence="2" key="1">
    <citation type="submission" date="2012-12" db="EMBL/GenBank/DDBJ databases">
        <title>Genetic background of the fluorobenzene degradation pathway in Burkholderia fungorum FLU100.</title>
        <authorList>
            <person name="Strunk N."/>
        </authorList>
    </citation>
    <scope>NUCLEOTIDE SEQUENCE</scope>
    <source>
        <strain evidence="2">FLU100</strain>
    </source>
</reference>
<dbReference type="Gene3D" id="3.30.420.10">
    <property type="entry name" value="Ribonuclease H-like superfamily/Ribonuclease H"/>
    <property type="match status" value="1"/>
</dbReference>
<dbReference type="AlphaFoldDB" id="R4UPK4"/>
<evidence type="ECO:0000259" key="1">
    <source>
        <dbReference type="Pfam" id="PF13358"/>
    </source>
</evidence>
<protein>
    <submittedName>
        <fullName evidence="2">ISBmu8 transposase</fullName>
    </submittedName>
</protein>
<dbReference type="InterPro" id="IPR052702">
    <property type="entry name" value="MscS-like_channel"/>
</dbReference>
<feature type="domain" description="Tc1-like transposase DDE" evidence="1">
    <location>
        <begin position="180"/>
        <end position="325"/>
    </location>
</feature>
<dbReference type="SUPFAM" id="SSF46689">
    <property type="entry name" value="Homeodomain-like"/>
    <property type="match status" value="1"/>
</dbReference>
<name>R4UPK4_9BURK</name>
<dbReference type="Pfam" id="PF13384">
    <property type="entry name" value="HTH_23"/>
    <property type="match status" value="1"/>
</dbReference>
<dbReference type="PANTHER" id="PTHR30347">
    <property type="entry name" value="POTASSIUM CHANNEL RELATED"/>
    <property type="match status" value="1"/>
</dbReference>
<dbReference type="Pfam" id="PF13358">
    <property type="entry name" value="DDE_3"/>
    <property type="match status" value="1"/>
</dbReference>
<organism evidence="2">
    <name type="scientific">Paraburkholderia fungorum</name>
    <dbReference type="NCBI Taxonomy" id="134537"/>
    <lineage>
        <taxon>Bacteria</taxon>
        <taxon>Pseudomonadati</taxon>
        <taxon>Pseudomonadota</taxon>
        <taxon>Betaproteobacteria</taxon>
        <taxon>Burkholderiales</taxon>
        <taxon>Burkholderiaceae</taxon>
        <taxon>Paraburkholderia</taxon>
    </lineage>
</organism>
<evidence type="ECO:0000313" key="2">
    <source>
        <dbReference type="EMBL" id="AGM34779.1"/>
    </source>
</evidence>
<dbReference type="NCBIfam" id="NF033545">
    <property type="entry name" value="transpos_IS630"/>
    <property type="match status" value="1"/>
</dbReference>
<dbReference type="SUPFAM" id="SSF53098">
    <property type="entry name" value="Ribonuclease H-like"/>
    <property type="match status" value="1"/>
</dbReference>
<proteinExistence type="predicted"/>